<dbReference type="Proteomes" id="UP000199126">
    <property type="component" value="Unassembled WGS sequence"/>
</dbReference>
<proteinExistence type="predicted"/>
<reference evidence="2" key="1">
    <citation type="submission" date="2016-10" db="EMBL/GenBank/DDBJ databases">
        <authorList>
            <person name="Varghese N."/>
            <person name="Submissions S."/>
        </authorList>
    </citation>
    <scope>NUCLEOTIDE SEQUENCE [LARGE SCALE GENOMIC DNA]</scope>
    <source>
        <strain evidence="2">CGMCC 1.10121</strain>
    </source>
</reference>
<dbReference type="AlphaFoldDB" id="A0A1H8VTV6"/>
<gene>
    <name evidence="1" type="ORF">SAMN04487948_11974</name>
</gene>
<sequence>MKPFNGCSLKKYSQTVVSGKLNVLHMRALFSTTVETYSGSVRISVQHSESESFNFRIHHCWLV</sequence>
<dbReference type="EMBL" id="FODV01000019">
    <property type="protein sequence ID" value="SEP18836.1"/>
    <property type="molecule type" value="Genomic_DNA"/>
</dbReference>
<organism evidence="1 2">
    <name type="scientific">Halogranum amylolyticum</name>
    <dbReference type="NCBI Taxonomy" id="660520"/>
    <lineage>
        <taxon>Archaea</taxon>
        <taxon>Methanobacteriati</taxon>
        <taxon>Methanobacteriota</taxon>
        <taxon>Stenosarchaea group</taxon>
        <taxon>Halobacteria</taxon>
        <taxon>Halobacteriales</taxon>
        <taxon>Haloferacaceae</taxon>
    </lineage>
</organism>
<accession>A0A1H8VTV6</accession>
<evidence type="ECO:0000313" key="2">
    <source>
        <dbReference type="Proteomes" id="UP000199126"/>
    </source>
</evidence>
<evidence type="ECO:0000313" key="1">
    <source>
        <dbReference type="EMBL" id="SEP18836.1"/>
    </source>
</evidence>
<keyword evidence="2" id="KW-1185">Reference proteome</keyword>
<protein>
    <submittedName>
        <fullName evidence="1">Uncharacterized protein</fullName>
    </submittedName>
</protein>
<name>A0A1H8VTV6_9EURY</name>